<reference evidence="2" key="1">
    <citation type="journal article" date="2015" name="Nature">
        <title>Complex archaea that bridge the gap between prokaryotes and eukaryotes.</title>
        <authorList>
            <person name="Spang A."/>
            <person name="Saw J.H."/>
            <person name="Jorgensen S.L."/>
            <person name="Zaremba-Niedzwiedzka K."/>
            <person name="Martijn J."/>
            <person name="Lind A.E."/>
            <person name="van Eijk R."/>
            <person name="Schleper C."/>
            <person name="Guy L."/>
            <person name="Ettema T.J."/>
        </authorList>
    </citation>
    <scope>NUCLEOTIDE SEQUENCE</scope>
</reference>
<name>A0A0F9SEG0_9ZZZZ</name>
<feature type="region of interest" description="Disordered" evidence="1">
    <location>
        <begin position="79"/>
        <end position="99"/>
    </location>
</feature>
<feature type="compositionally biased region" description="Basic and acidic residues" evidence="1">
    <location>
        <begin position="88"/>
        <end position="99"/>
    </location>
</feature>
<evidence type="ECO:0000256" key="1">
    <source>
        <dbReference type="SAM" id="MobiDB-lite"/>
    </source>
</evidence>
<sequence length="184" mass="21188">MLYTSQDMKSQLPPRKLKSGRRLVAISSGGRVGLYRLGKRDSTDYIIRLPAGRKVRRAAANSYGYPNAPEGNWRWVKGRRPWSSNGPKEPRLTRKERQEAERRTIIGRLSTKGDTTKEREVKISRTLLCADCNRSTKERKHAHSAISDVGFPITLCCRCARGRGGHCGIYERRMYLRRKRRRTT</sequence>
<proteinExistence type="predicted"/>
<accession>A0A0F9SEG0</accession>
<evidence type="ECO:0000313" key="2">
    <source>
        <dbReference type="EMBL" id="KKN60702.1"/>
    </source>
</evidence>
<dbReference type="AlphaFoldDB" id="A0A0F9SEG0"/>
<protein>
    <submittedName>
        <fullName evidence="2">Uncharacterized protein</fullName>
    </submittedName>
</protein>
<gene>
    <name evidence="2" type="ORF">LCGC14_0529010</name>
</gene>
<dbReference type="EMBL" id="LAZR01000685">
    <property type="protein sequence ID" value="KKN60702.1"/>
    <property type="molecule type" value="Genomic_DNA"/>
</dbReference>
<organism evidence="2">
    <name type="scientific">marine sediment metagenome</name>
    <dbReference type="NCBI Taxonomy" id="412755"/>
    <lineage>
        <taxon>unclassified sequences</taxon>
        <taxon>metagenomes</taxon>
        <taxon>ecological metagenomes</taxon>
    </lineage>
</organism>
<comment type="caution">
    <text evidence="2">The sequence shown here is derived from an EMBL/GenBank/DDBJ whole genome shotgun (WGS) entry which is preliminary data.</text>
</comment>